<dbReference type="CDD" id="cd01170">
    <property type="entry name" value="THZ_kinase"/>
    <property type="match status" value="1"/>
</dbReference>
<comment type="cofactor">
    <cofactor evidence="2 11">
        <name>Mg(2+)</name>
        <dbReference type="ChEBI" id="CHEBI:18420"/>
    </cofactor>
</comment>
<keyword evidence="6 11" id="KW-0547">Nucleotide-binding</keyword>
<comment type="catalytic activity">
    <reaction evidence="1 11">
        <text>5-(2-hydroxyethyl)-4-methylthiazole + ATP = 4-methyl-5-(2-phosphooxyethyl)-thiazole + ADP + H(+)</text>
        <dbReference type="Rhea" id="RHEA:24212"/>
        <dbReference type="ChEBI" id="CHEBI:15378"/>
        <dbReference type="ChEBI" id="CHEBI:17957"/>
        <dbReference type="ChEBI" id="CHEBI:30616"/>
        <dbReference type="ChEBI" id="CHEBI:58296"/>
        <dbReference type="ChEBI" id="CHEBI:456216"/>
        <dbReference type="EC" id="2.7.1.50"/>
    </reaction>
</comment>
<evidence type="ECO:0000256" key="1">
    <source>
        <dbReference type="ARBA" id="ARBA00001771"/>
    </source>
</evidence>
<dbReference type="Pfam" id="PF02110">
    <property type="entry name" value="HK"/>
    <property type="match status" value="1"/>
</dbReference>
<feature type="binding site" evidence="11">
    <location>
        <position position="197"/>
    </location>
    <ligand>
        <name>substrate</name>
    </ligand>
</feature>
<sequence>MFKEIYENVQHTTPLVHSITNYVTVNDCANIVLAAGGSPIMADGIEEVAEINSICDALVINIGTLNERVIESMIKAGKKANEIGNPVILDPVAVGASQFRNEVTFKLLKEIQFSVIRGNASEIKTIYEGSGTTSGVDANEEDKVEEKSLDNMITLCKNLSKETGAIIVLTGAIDIVASEKNANIIYNGHSLMSKVTGTGCMLTNVIGTYCGANKNNILDSTSIAVAHMGLAGEVAFKKLQKADGGTSSYRMFLIDEISKMNYKKLKEGANIENR</sequence>
<gene>
    <name evidence="11" type="primary">thiM</name>
    <name evidence="12" type="ORF">D3Z33_09825</name>
</gene>
<evidence type="ECO:0000256" key="9">
    <source>
        <dbReference type="ARBA" id="ARBA00022842"/>
    </source>
</evidence>
<keyword evidence="8 11" id="KW-0067">ATP-binding</keyword>
<comment type="caution">
    <text evidence="12">The sequence shown here is derived from an EMBL/GenBank/DDBJ whole genome shotgun (WGS) entry which is preliminary data.</text>
</comment>
<evidence type="ECO:0000313" key="12">
    <source>
        <dbReference type="EMBL" id="NBI07149.1"/>
    </source>
</evidence>
<dbReference type="AlphaFoldDB" id="A0A845QZG7"/>
<dbReference type="UniPathway" id="UPA00060">
    <property type="reaction ID" value="UER00139"/>
</dbReference>
<feature type="binding site" evidence="11">
    <location>
        <position position="41"/>
    </location>
    <ligand>
        <name>substrate</name>
    </ligand>
</feature>
<dbReference type="InterPro" id="IPR000417">
    <property type="entry name" value="Hyethyz_kinase"/>
</dbReference>
<comment type="pathway">
    <text evidence="3 11">Cofactor biosynthesis; thiamine diphosphate biosynthesis; 4-methyl-5-(2-phosphoethyl)-thiazole from 5-(2-hydroxyethyl)-4-methylthiazole: step 1/1.</text>
</comment>
<dbReference type="Proteomes" id="UP000467132">
    <property type="component" value="Unassembled WGS sequence"/>
</dbReference>
<dbReference type="GO" id="GO:0004417">
    <property type="term" value="F:hydroxyethylthiazole kinase activity"/>
    <property type="evidence" value="ECO:0007669"/>
    <property type="project" value="UniProtKB-UniRule"/>
</dbReference>
<dbReference type="InterPro" id="IPR029056">
    <property type="entry name" value="Ribokinase-like"/>
</dbReference>
<dbReference type="EMBL" id="QXXA01000010">
    <property type="protein sequence ID" value="NBI07149.1"/>
    <property type="molecule type" value="Genomic_DNA"/>
</dbReference>
<evidence type="ECO:0000256" key="5">
    <source>
        <dbReference type="ARBA" id="ARBA00022723"/>
    </source>
</evidence>
<evidence type="ECO:0000256" key="11">
    <source>
        <dbReference type="HAMAP-Rule" id="MF_00228"/>
    </source>
</evidence>
<evidence type="ECO:0000256" key="4">
    <source>
        <dbReference type="ARBA" id="ARBA00022679"/>
    </source>
</evidence>
<evidence type="ECO:0000256" key="2">
    <source>
        <dbReference type="ARBA" id="ARBA00001946"/>
    </source>
</evidence>
<protein>
    <recommendedName>
        <fullName evidence="11">Hydroxyethylthiazole kinase</fullName>
        <ecNumber evidence="11">2.7.1.50</ecNumber>
    </recommendedName>
    <alternativeName>
        <fullName evidence="11">4-methyl-5-beta-hydroxyethylthiazole kinase</fullName>
        <shortName evidence="11">TH kinase</shortName>
        <shortName evidence="11">Thz kinase</shortName>
    </alternativeName>
</protein>
<dbReference type="GO" id="GO:0009229">
    <property type="term" value="P:thiamine diphosphate biosynthetic process"/>
    <property type="evidence" value="ECO:0007669"/>
    <property type="project" value="UniProtKB-UniRule"/>
</dbReference>
<evidence type="ECO:0000256" key="6">
    <source>
        <dbReference type="ARBA" id="ARBA00022741"/>
    </source>
</evidence>
<evidence type="ECO:0000256" key="3">
    <source>
        <dbReference type="ARBA" id="ARBA00004868"/>
    </source>
</evidence>
<keyword evidence="13" id="KW-1185">Reference proteome</keyword>
<keyword evidence="10 11" id="KW-0784">Thiamine biosynthesis</keyword>
<evidence type="ECO:0000313" key="13">
    <source>
        <dbReference type="Proteomes" id="UP000467132"/>
    </source>
</evidence>
<dbReference type="HAMAP" id="MF_00228">
    <property type="entry name" value="Thz_kinase"/>
    <property type="match status" value="1"/>
</dbReference>
<keyword evidence="5 11" id="KW-0479">Metal-binding</keyword>
<name>A0A845QZG7_9CLOT</name>
<keyword evidence="7 11" id="KW-0418">Kinase</keyword>
<keyword evidence="4 11" id="KW-0808">Transferase</keyword>
<dbReference type="NCBIfam" id="NF006830">
    <property type="entry name" value="PRK09355.1"/>
    <property type="match status" value="1"/>
</dbReference>
<evidence type="ECO:0000256" key="10">
    <source>
        <dbReference type="ARBA" id="ARBA00022977"/>
    </source>
</evidence>
<accession>A0A845QZG7</accession>
<dbReference type="PRINTS" id="PR01099">
    <property type="entry name" value="HYETHTZKNASE"/>
</dbReference>
<dbReference type="SUPFAM" id="SSF53613">
    <property type="entry name" value="Ribokinase-like"/>
    <property type="match status" value="1"/>
</dbReference>
<keyword evidence="9 11" id="KW-0460">Magnesium</keyword>
<dbReference type="Gene3D" id="3.40.1190.20">
    <property type="match status" value="1"/>
</dbReference>
<dbReference type="OrthoDB" id="9778146at2"/>
<dbReference type="GO" id="GO:0005524">
    <property type="term" value="F:ATP binding"/>
    <property type="evidence" value="ECO:0007669"/>
    <property type="project" value="UniProtKB-UniRule"/>
</dbReference>
<organism evidence="12 13">
    <name type="scientific">Senegalia massiliensis</name>
    <dbReference type="NCBI Taxonomy" id="1720316"/>
    <lineage>
        <taxon>Bacteria</taxon>
        <taxon>Bacillati</taxon>
        <taxon>Bacillota</taxon>
        <taxon>Clostridia</taxon>
        <taxon>Eubacteriales</taxon>
        <taxon>Clostridiaceae</taxon>
        <taxon>Senegalia</taxon>
    </lineage>
</organism>
<dbReference type="EC" id="2.7.1.50" evidence="11"/>
<comment type="function">
    <text evidence="11">Catalyzes the phosphorylation of the hydroxyl group of 4-methyl-5-beta-hydroxyethylthiazole (THZ).</text>
</comment>
<evidence type="ECO:0000256" key="7">
    <source>
        <dbReference type="ARBA" id="ARBA00022777"/>
    </source>
</evidence>
<dbReference type="GO" id="GO:0009228">
    <property type="term" value="P:thiamine biosynthetic process"/>
    <property type="evidence" value="ECO:0007669"/>
    <property type="project" value="UniProtKB-KW"/>
</dbReference>
<evidence type="ECO:0000256" key="8">
    <source>
        <dbReference type="ARBA" id="ARBA00022840"/>
    </source>
</evidence>
<proteinExistence type="inferred from homology"/>
<reference evidence="12 13" key="1">
    <citation type="submission" date="2018-08" db="EMBL/GenBank/DDBJ databases">
        <title>Murine metabolic-syndrome-specific gut microbial biobank.</title>
        <authorList>
            <person name="Liu C."/>
        </authorList>
    </citation>
    <scope>NUCLEOTIDE SEQUENCE [LARGE SCALE GENOMIC DNA]</scope>
    <source>
        <strain evidence="12 13">583</strain>
    </source>
</reference>
<dbReference type="PIRSF" id="PIRSF000513">
    <property type="entry name" value="Thz_kinase"/>
    <property type="match status" value="1"/>
</dbReference>
<comment type="similarity">
    <text evidence="11">Belongs to the Thz kinase family.</text>
</comment>
<feature type="binding site" evidence="11">
    <location>
        <position position="170"/>
    </location>
    <ligand>
        <name>ATP</name>
        <dbReference type="ChEBI" id="CHEBI:30616"/>
    </ligand>
</feature>
<dbReference type="GO" id="GO:0000287">
    <property type="term" value="F:magnesium ion binding"/>
    <property type="evidence" value="ECO:0007669"/>
    <property type="project" value="UniProtKB-UniRule"/>
</dbReference>
<dbReference type="RefSeq" id="WP_160197612.1">
    <property type="nucleotide sequence ID" value="NZ_QXXA01000010.1"/>
</dbReference>
<feature type="binding site" evidence="11">
    <location>
        <position position="117"/>
    </location>
    <ligand>
        <name>ATP</name>
        <dbReference type="ChEBI" id="CHEBI:30616"/>
    </ligand>
</feature>